<dbReference type="PRINTS" id="PR00080">
    <property type="entry name" value="SDRFAMILY"/>
</dbReference>
<dbReference type="Pfam" id="PF13561">
    <property type="entry name" value="adh_short_C2"/>
    <property type="match status" value="1"/>
</dbReference>
<reference evidence="3 4" key="1">
    <citation type="submission" date="2019-08" db="EMBL/GenBank/DDBJ databases">
        <authorList>
            <person name="Peeters C."/>
        </authorList>
    </citation>
    <scope>NUCLEOTIDE SEQUENCE [LARGE SCALE GENOMIC DNA]</scope>
    <source>
        <strain evidence="3 4">LMG 31012</strain>
    </source>
</reference>
<dbReference type="InterPro" id="IPR002347">
    <property type="entry name" value="SDR_fam"/>
</dbReference>
<name>A0A5E4R9Q6_9BURK</name>
<sequence>MTQAATYSSLANRVVFVSGGASGIGASLVNAFVGQGARVAFCDIDAAAGAALCEQHDATVRPWFAPCDVRDIEALRRVLDDAAAALGPITVLVNNAGRDDRHTLAELTPERWNECLSVNLSHHVFAIQRVAPGMAAAGGGSIINLGSISWLRGRPNLVGYTASKAAISGISRTLARELGGENIRVNALLPGAVVTDRQAALWRDDSADQQFIDLQCLKFRVEPKHIADMALFLASEQSAAVTGQSLIVDAGLAQVSVVG</sequence>
<dbReference type="InterPro" id="IPR036291">
    <property type="entry name" value="NAD(P)-bd_dom_sf"/>
</dbReference>
<dbReference type="PANTHER" id="PTHR43639:SF1">
    <property type="entry name" value="SHORT-CHAIN DEHYDROGENASE_REDUCTASE FAMILY PROTEIN"/>
    <property type="match status" value="1"/>
</dbReference>
<comment type="similarity">
    <text evidence="1">Belongs to the short-chain dehydrogenases/reductases (SDR) family.</text>
</comment>
<keyword evidence="4" id="KW-1185">Reference proteome</keyword>
<dbReference type="PRINTS" id="PR00081">
    <property type="entry name" value="GDHRDH"/>
</dbReference>
<organism evidence="3 4">
    <name type="scientific">Pandoraea eparura</name>
    <dbReference type="NCBI Taxonomy" id="2508291"/>
    <lineage>
        <taxon>Bacteria</taxon>
        <taxon>Pseudomonadati</taxon>
        <taxon>Pseudomonadota</taxon>
        <taxon>Betaproteobacteria</taxon>
        <taxon>Burkholderiales</taxon>
        <taxon>Burkholderiaceae</taxon>
        <taxon>Pandoraea</taxon>
    </lineage>
</organism>
<dbReference type="PANTHER" id="PTHR43639">
    <property type="entry name" value="OXIDOREDUCTASE, SHORT-CHAIN DEHYDROGENASE/REDUCTASE FAMILY (AFU_ORTHOLOGUE AFUA_5G02870)"/>
    <property type="match status" value="1"/>
</dbReference>
<dbReference type="PROSITE" id="PS00061">
    <property type="entry name" value="ADH_SHORT"/>
    <property type="match status" value="1"/>
</dbReference>
<keyword evidence="2" id="KW-0560">Oxidoreductase</keyword>
<accession>A0A5E4R9Q6</accession>
<dbReference type="AlphaFoldDB" id="A0A5E4R9Q6"/>
<proteinExistence type="inferred from homology"/>
<dbReference type="EMBL" id="CABPSH010000001">
    <property type="protein sequence ID" value="VVD59917.1"/>
    <property type="molecule type" value="Genomic_DNA"/>
</dbReference>
<evidence type="ECO:0000313" key="3">
    <source>
        <dbReference type="EMBL" id="VVD59917.1"/>
    </source>
</evidence>
<dbReference type="RefSeq" id="WP_150587372.1">
    <property type="nucleotide sequence ID" value="NZ_CABPSH010000001.1"/>
</dbReference>
<dbReference type="CDD" id="cd05233">
    <property type="entry name" value="SDR_c"/>
    <property type="match status" value="1"/>
</dbReference>
<protein>
    <submittedName>
        <fullName evidence="3">Oxidoreductase</fullName>
    </submittedName>
</protein>
<dbReference type="Gene3D" id="3.40.50.720">
    <property type="entry name" value="NAD(P)-binding Rossmann-like Domain"/>
    <property type="match status" value="1"/>
</dbReference>
<evidence type="ECO:0000313" key="4">
    <source>
        <dbReference type="Proteomes" id="UP000400981"/>
    </source>
</evidence>
<gene>
    <name evidence="3" type="ORF">PEP31012_00048</name>
</gene>
<evidence type="ECO:0000256" key="1">
    <source>
        <dbReference type="ARBA" id="ARBA00006484"/>
    </source>
</evidence>
<dbReference type="FunFam" id="3.40.50.720:FF:000084">
    <property type="entry name" value="Short-chain dehydrogenase reductase"/>
    <property type="match status" value="1"/>
</dbReference>
<dbReference type="OrthoDB" id="9803333at2"/>
<dbReference type="GO" id="GO:0016491">
    <property type="term" value="F:oxidoreductase activity"/>
    <property type="evidence" value="ECO:0007669"/>
    <property type="project" value="UniProtKB-KW"/>
</dbReference>
<dbReference type="SUPFAM" id="SSF51735">
    <property type="entry name" value="NAD(P)-binding Rossmann-fold domains"/>
    <property type="match status" value="1"/>
</dbReference>
<evidence type="ECO:0000256" key="2">
    <source>
        <dbReference type="ARBA" id="ARBA00023002"/>
    </source>
</evidence>
<dbReference type="InterPro" id="IPR020904">
    <property type="entry name" value="Sc_DH/Rdtase_CS"/>
</dbReference>
<dbReference type="Proteomes" id="UP000400981">
    <property type="component" value="Unassembled WGS sequence"/>
</dbReference>